<name>A0ABP7MYV6_9MICO</name>
<gene>
    <name evidence="10" type="ORF">GCM10022383_08170</name>
</gene>
<evidence type="ECO:0000259" key="9">
    <source>
        <dbReference type="PROSITE" id="PS50928"/>
    </source>
</evidence>
<comment type="caution">
    <text evidence="10">The sequence shown here is derived from an EMBL/GenBank/DDBJ whole genome shotgun (WGS) entry which is preliminary data.</text>
</comment>
<dbReference type="RefSeq" id="WP_344818235.1">
    <property type="nucleotide sequence ID" value="NZ_BAABCP010000001.1"/>
</dbReference>
<feature type="transmembrane region" description="Helical" evidence="8">
    <location>
        <begin position="373"/>
        <end position="400"/>
    </location>
</feature>
<dbReference type="PANTHER" id="PTHR43357">
    <property type="entry name" value="INNER MEMBRANE ABC TRANSPORTER PERMEASE PROTEIN YDCV"/>
    <property type="match status" value="1"/>
</dbReference>
<feature type="domain" description="ABC transmembrane type-1" evidence="9">
    <location>
        <begin position="377"/>
        <end position="569"/>
    </location>
</feature>
<evidence type="ECO:0000256" key="5">
    <source>
        <dbReference type="ARBA" id="ARBA00022692"/>
    </source>
</evidence>
<dbReference type="PANTHER" id="PTHR43357:SF4">
    <property type="entry name" value="INNER MEMBRANE ABC TRANSPORTER PERMEASE PROTEIN YDCV"/>
    <property type="match status" value="1"/>
</dbReference>
<evidence type="ECO:0000256" key="7">
    <source>
        <dbReference type="ARBA" id="ARBA00023136"/>
    </source>
</evidence>
<feature type="transmembrane region" description="Helical" evidence="8">
    <location>
        <begin position="490"/>
        <end position="515"/>
    </location>
</feature>
<evidence type="ECO:0000313" key="11">
    <source>
        <dbReference type="Proteomes" id="UP001501591"/>
    </source>
</evidence>
<dbReference type="Pfam" id="PF00528">
    <property type="entry name" value="BPD_transp_1"/>
    <property type="match status" value="2"/>
</dbReference>
<dbReference type="Gene3D" id="1.10.3720.10">
    <property type="entry name" value="MetI-like"/>
    <property type="match status" value="2"/>
</dbReference>
<reference evidence="11" key="1">
    <citation type="journal article" date="2019" name="Int. J. Syst. Evol. Microbiol.">
        <title>The Global Catalogue of Microorganisms (GCM) 10K type strain sequencing project: providing services to taxonomists for standard genome sequencing and annotation.</title>
        <authorList>
            <consortium name="The Broad Institute Genomics Platform"/>
            <consortium name="The Broad Institute Genome Sequencing Center for Infectious Disease"/>
            <person name="Wu L."/>
            <person name="Ma J."/>
        </authorList>
    </citation>
    <scope>NUCLEOTIDE SEQUENCE [LARGE SCALE GENOMIC DNA]</scope>
    <source>
        <strain evidence="11">JCM 17024</strain>
    </source>
</reference>
<feature type="transmembrane region" description="Helical" evidence="8">
    <location>
        <begin position="102"/>
        <end position="126"/>
    </location>
</feature>
<feature type="transmembrane region" description="Helical" evidence="8">
    <location>
        <begin position="146"/>
        <end position="173"/>
    </location>
</feature>
<dbReference type="Proteomes" id="UP001501591">
    <property type="component" value="Unassembled WGS sequence"/>
</dbReference>
<comment type="subcellular location">
    <subcellularLocation>
        <location evidence="1">Cell inner membrane</location>
        <topology evidence="1">Multi-pass membrane protein</topology>
    </subcellularLocation>
    <subcellularLocation>
        <location evidence="8">Cell membrane</location>
        <topology evidence="8">Multi-pass membrane protein</topology>
    </subcellularLocation>
</comment>
<accession>A0ABP7MYV6</accession>
<organism evidence="10 11">
    <name type="scientific">Microbacterium soli</name>
    <dbReference type="NCBI Taxonomy" id="446075"/>
    <lineage>
        <taxon>Bacteria</taxon>
        <taxon>Bacillati</taxon>
        <taxon>Actinomycetota</taxon>
        <taxon>Actinomycetes</taxon>
        <taxon>Micrococcales</taxon>
        <taxon>Microbacteriaceae</taxon>
        <taxon>Microbacterium</taxon>
    </lineage>
</organism>
<feature type="transmembrane region" description="Helical" evidence="8">
    <location>
        <begin position="548"/>
        <end position="570"/>
    </location>
</feature>
<dbReference type="SUPFAM" id="SSF161098">
    <property type="entry name" value="MetI-like"/>
    <property type="match status" value="2"/>
</dbReference>
<evidence type="ECO:0000256" key="8">
    <source>
        <dbReference type="RuleBase" id="RU363032"/>
    </source>
</evidence>
<feature type="transmembrane region" description="Helical" evidence="8">
    <location>
        <begin position="67"/>
        <end position="90"/>
    </location>
</feature>
<dbReference type="EMBL" id="BAABCP010000001">
    <property type="protein sequence ID" value="GAA3931956.1"/>
    <property type="molecule type" value="Genomic_DNA"/>
</dbReference>
<keyword evidence="6 8" id="KW-1133">Transmembrane helix</keyword>
<dbReference type="PROSITE" id="PS50928">
    <property type="entry name" value="ABC_TM1"/>
    <property type="match status" value="2"/>
</dbReference>
<dbReference type="InterPro" id="IPR035906">
    <property type="entry name" value="MetI-like_sf"/>
</dbReference>
<proteinExistence type="inferred from homology"/>
<feature type="transmembrane region" description="Helical" evidence="8">
    <location>
        <begin position="207"/>
        <end position="225"/>
    </location>
</feature>
<evidence type="ECO:0000256" key="6">
    <source>
        <dbReference type="ARBA" id="ARBA00022989"/>
    </source>
</evidence>
<dbReference type="CDD" id="cd06261">
    <property type="entry name" value="TM_PBP2"/>
    <property type="match status" value="2"/>
</dbReference>
<sequence>MTDRIDARVARAPGNGGAIGALALPAIVFLLVVYVVPLIMVLVTAFTDPTPGLQNIEAALSPTNLQTLLRTIEIAGAATLVAIAIGYPVAYVIAGAPPRLQAVMLVGVIAPWMTSVLIRTFGWQVLLGRIGPIPTALRWLGFDVQSLLQTWAGLLFGLVQIIAPLFILPLVAVMRQIDTSNTRAALTQGAGPAEAFWRVYLPQTRNGLQVGATLAFVVALGSFVIPDILGGQDATMTASVVNDLLNRQGERGPAAALALLLTVTIFLLIGLLRLVTAPGSRWIRARDGNYTPSPPRFGRLRWGPIIGLMRILDWTRLSSQRWILWGFVALVQLFLFVPQLVTIPISFSGTRTMVFPPEGFSLQWYEQFFTPDWLGAAGTTMIVAPVAAVLATVLGALAAIGVERSRTRGWRMLGVPLLLSPLIVPVVVVSVGFYITLINVGLYDTVIGLILVETTAAIPYAFVISQAAMQSLDPLYERAARSMGASMSRVMRKVILPIIAPSIIVALLFGFLTLFDEVVIPVFASGIDVTVLPKRVYEAIVVLSDPTVAVVGTLSIIVAAIVLVAALVFVSRSRTASLETITGGERGR</sequence>
<protein>
    <recommendedName>
        <fullName evidence="9">ABC transmembrane type-1 domain-containing protein</fullName>
    </recommendedName>
</protein>
<keyword evidence="7 8" id="KW-0472">Membrane</keyword>
<feature type="domain" description="ABC transmembrane type-1" evidence="9">
    <location>
        <begin position="68"/>
        <end position="272"/>
    </location>
</feature>
<keyword evidence="4" id="KW-0997">Cell inner membrane</keyword>
<feature type="transmembrane region" description="Helical" evidence="8">
    <location>
        <begin position="254"/>
        <end position="276"/>
    </location>
</feature>
<feature type="transmembrane region" description="Helical" evidence="8">
    <location>
        <begin position="322"/>
        <end position="347"/>
    </location>
</feature>
<dbReference type="InterPro" id="IPR000515">
    <property type="entry name" value="MetI-like"/>
</dbReference>
<keyword evidence="2 8" id="KW-0813">Transport</keyword>
<evidence type="ECO:0000256" key="4">
    <source>
        <dbReference type="ARBA" id="ARBA00022519"/>
    </source>
</evidence>
<keyword evidence="3" id="KW-1003">Cell membrane</keyword>
<evidence type="ECO:0000256" key="3">
    <source>
        <dbReference type="ARBA" id="ARBA00022475"/>
    </source>
</evidence>
<feature type="transmembrane region" description="Helical" evidence="8">
    <location>
        <begin position="412"/>
        <end position="435"/>
    </location>
</feature>
<evidence type="ECO:0000256" key="2">
    <source>
        <dbReference type="ARBA" id="ARBA00022448"/>
    </source>
</evidence>
<keyword evidence="11" id="KW-1185">Reference proteome</keyword>
<comment type="similarity">
    <text evidence="8">Belongs to the binding-protein-dependent transport system permease family.</text>
</comment>
<evidence type="ECO:0000256" key="1">
    <source>
        <dbReference type="ARBA" id="ARBA00004429"/>
    </source>
</evidence>
<keyword evidence="5 8" id="KW-0812">Transmembrane</keyword>
<feature type="transmembrane region" description="Helical" evidence="8">
    <location>
        <begin position="21"/>
        <end position="47"/>
    </location>
</feature>
<evidence type="ECO:0000313" key="10">
    <source>
        <dbReference type="EMBL" id="GAA3931956.1"/>
    </source>
</evidence>
<feature type="transmembrane region" description="Helical" evidence="8">
    <location>
        <begin position="447"/>
        <end position="469"/>
    </location>
</feature>